<sequence>MSRTEGAAPVWDAERLRIATDAAGVALWAWRVETDEITMDARAERLWGVPTDGGVVSFTALSSRIHPADLDRVRAAFTSTRDIPGEFELDFRILDGQEVRWVAARGQGEDHAGAGQRMFGIFLDVTERKLAEEDRELLAGEMSHRVKNLFAIAAGLTQIAARSATTPEAMAADLTRRLYALGQAHELVRPTLLNERKATTLGALIAVLLGAYDDKGTIGDRIRVRVPELPVGEGSITTLALVVHELATNSLKYGALSAAAGRLSVACDADDDAATIVWTETGGPPVTAGRGEPGFGSTLVHRSIVRQLGGSIEFDWAPEGVVATLRVSKARLAV</sequence>
<keyword evidence="3" id="KW-0597">Phosphoprotein</keyword>
<evidence type="ECO:0000256" key="7">
    <source>
        <dbReference type="ARBA" id="ARBA00022840"/>
    </source>
</evidence>
<evidence type="ECO:0000256" key="3">
    <source>
        <dbReference type="ARBA" id="ARBA00022553"/>
    </source>
</evidence>
<comment type="caution">
    <text evidence="9">The sequence shown here is derived from an EMBL/GenBank/DDBJ whole genome shotgun (WGS) entry which is preliminary data.</text>
</comment>
<evidence type="ECO:0000256" key="2">
    <source>
        <dbReference type="ARBA" id="ARBA00012438"/>
    </source>
</evidence>
<evidence type="ECO:0000256" key="1">
    <source>
        <dbReference type="ARBA" id="ARBA00000085"/>
    </source>
</evidence>
<keyword evidence="4" id="KW-0808">Transferase</keyword>
<dbReference type="SMART" id="SM00911">
    <property type="entry name" value="HWE_HK"/>
    <property type="match status" value="1"/>
</dbReference>
<dbReference type="RefSeq" id="WP_048861773.1">
    <property type="nucleotide sequence ID" value="NZ_BANB01000393.1"/>
</dbReference>
<dbReference type="Gene3D" id="3.30.450.20">
    <property type="entry name" value="PAS domain"/>
    <property type="match status" value="1"/>
</dbReference>
<dbReference type="EMBL" id="BANB01000393">
    <property type="protein sequence ID" value="GAN77608.1"/>
    <property type="molecule type" value="Genomic_DNA"/>
</dbReference>
<keyword evidence="6 9" id="KW-0418">Kinase</keyword>
<evidence type="ECO:0000256" key="4">
    <source>
        <dbReference type="ARBA" id="ARBA00022679"/>
    </source>
</evidence>
<evidence type="ECO:0000259" key="8">
    <source>
        <dbReference type="SMART" id="SM00911"/>
    </source>
</evidence>
<dbReference type="GO" id="GO:0004673">
    <property type="term" value="F:protein histidine kinase activity"/>
    <property type="evidence" value="ECO:0007669"/>
    <property type="project" value="UniProtKB-EC"/>
</dbReference>
<dbReference type="EC" id="2.7.13.3" evidence="2"/>
<evidence type="ECO:0000256" key="6">
    <source>
        <dbReference type="ARBA" id="ARBA00022777"/>
    </source>
</evidence>
<dbReference type="InterPro" id="IPR013655">
    <property type="entry name" value="PAS_fold_3"/>
</dbReference>
<organism evidence="9 10">
    <name type="scientific">Acidisphaera rubrifaciens HS-AP3</name>
    <dbReference type="NCBI Taxonomy" id="1231350"/>
    <lineage>
        <taxon>Bacteria</taxon>
        <taxon>Pseudomonadati</taxon>
        <taxon>Pseudomonadota</taxon>
        <taxon>Alphaproteobacteria</taxon>
        <taxon>Acetobacterales</taxon>
        <taxon>Acetobacteraceae</taxon>
        <taxon>Acidisphaera</taxon>
    </lineage>
</organism>
<dbReference type="Gene3D" id="2.10.70.100">
    <property type="match status" value="1"/>
</dbReference>
<keyword evidence="7" id="KW-0067">ATP-binding</keyword>
<dbReference type="OrthoDB" id="5287260at2"/>
<evidence type="ECO:0000313" key="9">
    <source>
        <dbReference type="EMBL" id="GAN77608.1"/>
    </source>
</evidence>
<keyword evidence="10" id="KW-1185">Reference proteome</keyword>
<accession>A0A0D6P8U1</accession>
<evidence type="ECO:0000256" key="5">
    <source>
        <dbReference type="ARBA" id="ARBA00022741"/>
    </source>
</evidence>
<dbReference type="SUPFAM" id="SSF55785">
    <property type="entry name" value="PYP-like sensor domain (PAS domain)"/>
    <property type="match status" value="1"/>
</dbReference>
<evidence type="ECO:0000313" key="10">
    <source>
        <dbReference type="Proteomes" id="UP000032680"/>
    </source>
</evidence>
<dbReference type="AlphaFoldDB" id="A0A0D6P8U1"/>
<dbReference type="PANTHER" id="PTHR41523">
    <property type="entry name" value="TWO-COMPONENT SYSTEM SENSOR PROTEIN"/>
    <property type="match status" value="1"/>
</dbReference>
<dbReference type="Pfam" id="PF08447">
    <property type="entry name" value="PAS_3"/>
    <property type="match status" value="1"/>
</dbReference>
<dbReference type="Gene3D" id="3.30.565.10">
    <property type="entry name" value="Histidine kinase-like ATPase, C-terminal domain"/>
    <property type="match status" value="1"/>
</dbReference>
<dbReference type="Pfam" id="PF07536">
    <property type="entry name" value="HWE_HK"/>
    <property type="match status" value="1"/>
</dbReference>
<dbReference type="Proteomes" id="UP000032680">
    <property type="component" value="Unassembled WGS sequence"/>
</dbReference>
<dbReference type="InterPro" id="IPR011102">
    <property type="entry name" value="Sig_transdc_His_kinase_HWE"/>
</dbReference>
<dbReference type="PANTHER" id="PTHR41523:SF8">
    <property type="entry name" value="ETHYLENE RESPONSE SENSOR PROTEIN"/>
    <property type="match status" value="1"/>
</dbReference>
<proteinExistence type="predicted"/>
<dbReference type="InterPro" id="IPR036890">
    <property type="entry name" value="HATPase_C_sf"/>
</dbReference>
<protein>
    <recommendedName>
        <fullName evidence="2">histidine kinase</fullName>
        <ecNumber evidence="2">2.7.13.3</ecNumber>
    </recommendedName>
</protein>
<dbReference type="SUPFAM" id="SSF55874">
    <property type="entry name" value="ATPase domain of HSP90 chaperone/DNA topoisomerase II/histidine kinase"/>
    <property type="match status" value="1"/>
</dbReference>
<feature type="domain" description="Signal transduction histidine kinase HWE region" evidence="8">
    <location>
        <begin position="141"/>
        <end position="228"/>
    </location>
</feature>
<reference evidence="9 10" key="1">
    <citation type="submission" date="2012-11" db="EMBL/GenBank/DDBJ databases">
        <title>Whole genome sequence of Acidisphaera rubrifaciens HS-AP3.</title>
        <authorList>
            <person name="Azuma Y."/>
            <person name="Higashiura N."/>
            <person name="Hirakawa H."/>
            <person name="Matsushita K."/>
        </authorList>
    </citation>
    <scope>NUCLEOTIDE SEQUENCE [LARGE SCALE GENOMIC DNA]</scope>
    <source>
        <strain evidence="9 10">HS-AP3</strain>
    </source>
</reference>
<dbReference type="InterPro" id="IPR035965">
    <property type="entry name" value="PAS-like_dom_sf"/>
</dbReference>
<name>A0A0D6P8U1_9PROT</name>
<keyword evidence="5" id="KW-0547">Nucleotide-binding</keyword>
<gene>
    <name evidence="9" type="ORF">Asru_0393_02</name>
</gene>
<dbReference type="GO" id="GO:0005524">
    <property type="term" value="F:ATP binding"/>
    <property type="evidence" value="ECO:0007669"/>
    <property type="project" value="UniProtKB-KW"/>
</dbReference>
<comment type="catalytic activity">
    <reaction evidence="1">
        <text>ATP + protein L-histidine = ADP + protein N-phospho-L-histidine.</text>
        <dbReference type="EC" id="2.7.13.3"/>
    </reaction>
</comment>